<evidence type="ECO:0008006" key="7">
    <source>
        <dbReference type="Google" id="ProtNLM"/>
    </source>
</evidence>
<evidence type="ECO:0000256" key="2">
    <source>
        <dbReference type="ARBA" id="ARBA00023002"/>
    </source>
</evidence>
<dbReference type="PANTHER" id="PTHR42898:SF28">
    <property type="entry name" value="TROPINONE REDUCTASE HOMOLOG"/>
    <property type="match status" value="1"/>
</dbReference>
<reference evidence="5 6" key="1">
    <citation type="submission" date="2022-03" db="EMBL/GenBank/DDBJ databases">
        <authorList>
            <person name="Nunn A."/>
            <person name="Chopra R."/>
            <person name="Nunn A."/>
            <person name="Contreras Garrido A."/>
        </authorList>
    </citation>
    <scope>NUCLEOTIDE SEQUENCE [LARGE SCALE GENOMIC DNA]</scope>
</reference>
<feature type="non-terminal residue" evidence="5">
    <location>
        <position position="1"/>
    </location>
</feature>
<dbReference type="InterPro" id="IPR045000">
    <property type="entry name" value="TR"/>
</dbReference>
<dbReference type="Pfam" id="PF13561">
    <property type="entry name" value="adh_short_C2"/>
    <property type="match status" value="1"/>
</dbReference>
<keyword evidence="6" id="KW-1185">Reference proteome</keyword>
<feature type="chain" id="PRO_5043403956" description="Tropinone reductase-like protein" evidence="4">
    <location>
        <begin position="20"/>
        <end position="277"/>
    </location>
</feature>
<gene>
    <name evidence="5" type="ORF">TAV2_LOCUS8441</name>
</gene>
<keyword evidence="4" id="KW-0732">Signal</keyword>
<comment type="caution">
    <text evidence="5">The sequence shown here is derived from an EMBL/GenBank/DDBJ whole genome shotgun (WGS) entry which is preliminary data.</text>
</comment>
<dbReference type="PRINTS" id="PR00081">
    <property type="entry name" value="GDHRDH"/>
</dbReference>
<evidence type="ECO:0000256" key="1">
    <source>
        <dbReference type="ARBA" id="ARBA00022857"/>
    </source>
</evidence>
<dbReference type="PANTHER" id="PTHR42898">
    <property type="entry name" value="TROPINONE REDUCTASE"/>
    <property type="match status" value="1"/>
</dbReference>
<organism evidence="5 6">
    <name type="scientific">Thlaspi arvense</name>
    <name type="common">Field penny-cress</name>
    <dbReference type="NCBI Taxonomy" id="13288"/>
    <lineage>
        <taxon>Eukaryota</taxon>
        <taxon>Viridiplantae</taxon>
        <taxon>Streptophyta</taxon>
        <taxon>Embryophyta</taxon>
        <taxon>Tracheophyta</taxon>
        <taxon>Spermatophyta</taxon>
        <taxon>Magnoliopsida</taxon>
        <taxon>eudicotyledons</taxon>
        <taxon>Gunneridae</taxon>
        <taxon>Pentapetalae</taxon>
        <taxon>rosids</taxon>
        <taxon>malvids</taxon>
        <taxon>Brassicales</taxon>
        <taxon>Brassicaceae</taxon>
        <taxon>Thlaspideae</taxon>
        <taxon>Thlaspi</taxon>
    </lineage>
</organism>
<dbReference type="InterPro" id="IPR020904">
    <property type="entry name" value="Sc_DH/Rdtase_CS"/>
</dbReference>
<evidence type="ECO:0000313" key="5">
    <source>
        <dbReference type="EMBL" id="CAH2049820.1"/>
    </source>
</evidence>
<dbReference type="Proteomes" id="UP000836841">
    <property type="component" value="Unassembled WGS sequence"/>
</dbReference>
<dbReference type="GO" id="GO:0016491">
    <property type="term" value="F:oxidoreductase activity"/>
    <property type="evidence" value="ECO:0007669"/>
    <property type="project" value="UniProtKB-KW"/>
</dbReference>
<protein>
    <recommendedName>
        <fullName evidence="7">Tropinone reductase-like protein</fullName>
    </recommendedName>
</protein>
<evidence type="ECO:0000313" key="6">
    <source>
        <dbReference type="Proteomes" id="UP000836841"/>
    </source>
</evidence>
<sequence>FLFSFFHLLVFYLVVIVDSCGNSRYAIVEELAGLGAAVYTCSRNQEELSGRLREWEAKGYRVSGTACDLASRAQREELIKAVSSAFDGKLHILVNNAASGLLKRATEFTADDYSTLMRNNLESPYHLSQLAHPLLKASGCGSIVFISSIAGVTALPANSVYSATKGAINQLTKNLACEWAKDNIRVNNVAPGPVRTTMNPVHSFFRLPNLLFPGDIDPSVRQAYMDIMLRIPLRPMAEPNEISPLVAFLCLPAAAYITGQVICVDGGYTAGGFKANQ</sequence>
<dbReference type="SUPFAM" id="SSF51735">
    <property type="entry name" value="NAD(P)-binding Rossmann-fold domains"/>
    <property type="match status" value="1"/>
</dbReference>
<dbReference type="PROSITE" id="PS00061">
    <property type="entry name" value="ADH_SHORT"/>
    <property type="match status" value="1"/>
</dbReference>
<accession>A0AAU9RTU5</accession>
<dbReference type="FunFam" id="3.40.50.720:FF:000084">
    <property type="entry name" value="Short-chain dehydrogenase reductase"/>
    <property type="match status" value="1"/>
</dbReference>
<proteinExistence type="inferred from homology"/>
<keyword evidence="2" id="KW-0560">Oxidoreductase</keyword>
<keyword evidence="1" id="KW-0521">NADP</keyword>
<dbReference type="AlphaFoldDB" id="A0AAU9RTU5"/>
<dbReference type="InterPro" id="IPR002347">
    <property type="entry name" value="SDR_fam"/>
</dbReference>
<comment type="similarity">
    <text evidence="3">Belongs to the short-chain dehydrogenases/reductases (SDR) family. SDR65C subfamily.</text>
</comment>
<evidence type="ECO:0000256" key="3">
    <source>
        <dbReference type="ARBA" id="ARBA00025714"/>
    </source>
</evidence>
<feature type="signal peptide" evidence="4">
    <location>
        <begin position="1"/>
        <end position="19"/>
    </location>
</feature>
<dbReference type="EMBL" id="CAJVSB020000355">
    <property type="protein sequence ID" value="CAH2049820.1"/>
    <property type="molecule type" value="Genomic_DNA"/>
</dbReference>
<dbReference type="InterPro" id="IPR036291">
    <property type="entry name" value="NAD(P)-bd_dom_sf"/>
</dbReference>
<dbReference type="PRINTS" id="PR00080">
    <property type="entry name" value="SDRFAMILY"/>
</dbReference>
<dbReference type="Gene3D" id="3.40.50.720">
    <property type="entry name" value="NAD(P)-binding Rossmann-like Domain"/>
    <property type="match status" value="1"/>
</dbReference>
<name>A0AAU9RTU5_THLAR</name>
<evidence type="ECO:0000256" key="4">
    <source>
        <dbReference type="SAM" id="SignalP"/>
    </source>
</evidence>